<reference evidence="3 4" key="1">
    <citation type="journal article" date="2009" name="Stand. Genomic Sci.">
        <title>Complete genome sequence of Beutenbergia cavernae type strain (HKI 0122).</title>
        <authorList>
            <person name="Land M."/>
            <person name="Pukall R."/>
            <person name="Abt B."/>
            <person name="Goker M."/>
            <person name="Rohde M."/>
            <person name="Glavina Del Rio T."/>
            <person name="Tice H."/>
            <person name="Copeland A."/>
            <person name="Cheng J.F."/>
            <person name="Lucas S."/>
            <person name="Chen F."/>
            <person name="Nolan M."/>
            <person name="Bruce D."/>
            <person name="Goodwin L."/>
            <person name="Pitluck S."/>
            <person name="Ivanova N."/>
            <person name="Mavromatis K."/>
            <person name="Ovchinnikova G."/>
            <person name="Pati A."/>
            <person name="Chen A."/>
            <person name="Palaniappan K."/>
            <person name="Hauser L."/>
            <person name="Chang Y.J."/>
            <person name="Jefferies C.C."/>
            <person name="Saunders E."/>
            <person name="Brettin T."/>
            <person name="Detter J.C."/>
            <person name="Han C."/>
            <person name="Chain P."/>
            <person name="Bristow J."/>
            <person name="Eisen J.A."/>
            <person name="Markowitz V."/>
            <person name="Hugenholtz P."/>
            <person name="Kyrpides N.C."/>
            <person name="Klenk H.P."/>
            <person name="Lapidus A."/>
        </authorList>
    </citation>
    <scope>NUCLEOTIDE SEQUENCE [LARGE SCALE GENOMIC DNA]</scope>
    <source>
        <strain evidence="4">ATCC BAA-8 / DSM 12333 / NBRC 16432</strain>
    </source>
</reference>
<dbReference type="AlphaFoldDB" id="C5C3I7"/>
<organism evidence="3 4">
    <name type="scientific">Beutenbergia cavernae (strain ATCC BAA-8 / DSM 12333 / CCUG 43141 / JCM 11478 / NBRC 16432 / NCIMB 13614 / HKI 0122)</name>
    <dbReference type="NCBI Taxonomy" id="471853"/>
    <lineage>
        <taxon>Bacteria</taxon>
        <taxon>Bacillati</taxon>
        <taxon>Actinomycetota</taxon>
        <taxon>Actinomycetes</taxon>
        <taxon>Micrococcales</taxon>
        <taxon>Beutenbergiaceae</taxon>
        <taxon>Beutenbergia</taxon>
    </lineage>
</organism>
<dbReference type="OrthoDB" id="5063685at2"/>
<dbReference type="Proteomes" id="UP000007962">
    <property type="component" value="Chromosome"/>
</dbReference>
<keyword evidence="4" id="KW-1185">Reference proteome</keyword>
<dbReference type="Gene3D" id="2.50.20.20">
    <property type="match status" value="1"/>
</dbReference>
<feature type="signal peptide" evidence="2">
    <location>
        <begin position="1"/>
        <end position="24"/>
    </location>
</feature>
<dbReference type="RefSeq" id="WP_015884133.1">
    <property type="nucleotide sequence ID" value="NC_012669.1"/>
</dbReference>
<dbReference type="EMBL" id="CP001618">
    <property type="protein sequence ID" value="ACQ81896.1"/>
    <property type="molecule type" value="Genomic_DNA"/>
</dbReference>
<evidence type="ECO:0008006" key="5">
    <source>
        <dbReference type="Google" id="ProtNLM"/>
    </source>
</evidence>
<dbReference type="eggNOG" id="ENOG5033VVN">
    <property type="taxonomic scope" value="Bacteria"/>
</dbReference>
<dbReference type="HOGENOM" id="CLU_1140834_0_0_11"/>
<keyword evidence="2" id="KW-0732">Signal</keyword>
<feature type="compositionally biased region" description="Acidic residues" evidence="1">
    <location>
        <begin position="44"/>
        <end position="55"/>
    </location>
</feature>
<name>C5C3I7_BEUC1</name>
<accession>C5C3I7</accession>
<evidence type="ECO:0000256" key="1">
    <source>
        <dbReference type="SAM" id="MobiDB-lite"/>
    </source>
</evidence>
<protein>
    <recommendedName>
        <fullName evidence="5">Lipoprotein</fullName>
    </recommendedName>
</protein>
<gene>
    <name evidence="3" type="ordered locus">Bcav_3654</name>
</gene>
<dbReference type="STRING" id="471853.Bcav_3654"/>
<evidence type="ECO:0000313" key="4">
    <source>
        <dbReference type="Proteomes" id="UP000007962"/>
    </source>
</evidence>
<feature type="region of interest" description="Disordered" evidence="1">
    <location>
        <begin position="22"/>
        <end position="57"/>
    </location>
</feature>
<dbReference type="PROSITE" id="PS51257">
    <property type="entry name" value="PROKAR_LIPOPROTEIN"/>
    <property type="match status" value="1"/>
</dbReference>
<dbReference type="KEGG" id="bcv:Bcav_3654"/>
<sequence>MRVTRAGAGLALASALLLAGCAQGGDDPADETSAADEQSGGAEESAEDEPDDDAASDCPELAVGEAVDVAVLAQCAADATAQVAGYAAETDLGGSASQVRVNTDPQALHMTSAMGEVVVVDGVTYVRTTGEWQEGDPESSDPLIAGLSAAGENIDSLDPAAQAAAMTGVELTVTGTDTRLDQEVFVISGEGEVEGAAVSTVMYVTADYAVLGNESSADVSGTTIDTVITVTAWDEAQDISAPM</sequence>
<feature type="chain" id="PRO_5002946858" description="Lipoprotein" evidence="2">
    <location>
        <begin position="25"/>
        <end position="243"/>
    </location>
</feature>
<evidence type="ECO:0000256" key="2">
    <source>
        <dbReference type="SAM" id="SignalP"/>
    </source>
</evidence>
<proteinExistence type="predicted"/>
<evidence type="ECO:0000313" key="3">
    <source>
        <dbReference type="EMBL" id="ACQ81896.1"/>
    </source>
</evidence>